<organism evidence="1 2">
    <name type="scientific">Marinobacter nauticus</name>
    <name type="common">Marinobacter hydrocarbonoclasticus</name>
    <name type="synonym">Marinobacter aquaeolei</name>
    <dbReference type="NCBI Taxonomy" id="2743"/>
    <lineage>
        <taxon>Bacteria</taxon>
        <taxon>Pseudomonadati</taxon>
        <taxon>Pseudomonadota</taxon>
        <taxon>Gammaproteobacteria</taxon>
        <taxon>Pseudomonadales</taxon>
        <taxon>Marinobacteraceae</taxon>
        <taxon>Marinobacter</taxon>
    </lineage>
</organism>
<comment type="caution">
    <text evidence="1">The sequence shown here is derived from an EMBL/GenBank/DDBJ whole genome shotgun (WGS) entry which is preliminary data.</text>
</comment>
<feature type="non-terminal residue" evidence="1">
    <location>
        <position position="234"/>
    </location>
</feature>
<dbReference type="AlphaFoldDB" id="A0A3B8WBA8"/>
<proteinExistence type="predicted"/>
<protein>
    <submittedName>
        <fullName evidence="1">Uncharacterized protein</fullName>
    </submittedName>
</protein>
<accession>A0A3B8WBA8</accession>
<dbReference type="EMBL" id="DLYI01000057">
    <property type="protein sequence ID" value="HAC27147.1"/>
    <property type="molecule type" value="Genomic_DNA"/>
</dbReference>
<sequence>MPKVKSEQIELFEAGGPVEHTVSYTVNNEGLFFAQVPDELEPVLRALLRGDDNANGHEVLRRERAWGDIEINRPRVHLRVEGTQLRGIEDLIAKAVAGYNEPEVTKELVILYAYSGESAIWRTPTGEFVPNGNSARDAAVRDGIESPGERYGEWVETGEVHATKPAHGGYSVRFGAVGCMKVTTRRGPHVTHKYHRHGPEMTLDDDHPLSRLNEFCSFWLPDPGSFEGSKLKVL</sequence>
<evidence type="ECO:0000313" key="1">
    <source>
        <dbReference type="EMBL" id="HAC27147.1"/>
    </source>
</evidence>
<reference evidence="1 2" key="1">
    <citation type="journal article" date="2018" name="Nat. Biotechnol.">
        <title>A standardized bacterial taxonomy based on genome phylogeny substantially revises the tree of life.</title>
        <authorList>
            <person name="Parks D.H."/>
            <person name="Chuvochina M."/>
            <person name="Waite D.W."/>
            <person name="Rinke C."/>
            <person name="Skarshewski A."/>
            <person name="Chaumeil P.A."/>
            <person name="Hugenholtz P."/>
        </authorList>
    </citation>
    <scope>NUCLEOTIDE SEQUENCE [LARGE SCALE GENOMIC DNA]</scope>
    <source>
        <strain evidence="1">UBA9049</strain>
    </source>
</reference>
<name>A0A3B8WBA8_MARNT</name>
<dbReference type="Proteomes" id="UP000261325">
    <property type="component" value="Unassembled WGS sequence"/>
</dbReference>
<gene>
    <name evidence="1" type="ORF">DCF82_04945</name>
</gene>
<evidence type="ECO:0000313" key="2">
    <source>
        <dbReference type="Proteomes" id="UP000261325"/>
    </source>
</evidence>